<dbReference type="Pfam" id="PF12704">
    <property type="entry name" value="MacB_PCD"/>
    <property type="match status" value="1"/>
</dbReference>
<comment type="subcellular location">
    <subcellularLocation>
        <location evidence="1">Cell membrane</location>
        <topology evidence="1">Multi-pass membrane protein</topology>
    </subcellularLocation>
</comment>
<dbReference type="AlphaFoldDB" id="A0A7V2F7R0"/>
<feature type="transmembrane region" description="Helical" evidence="7">
    <location>
        <begin position="280"/>
        <end position="307"/>
    </location>
</feature>
<feature type="transmembrane region" description="Helical" evidence="7">
    <location>
        <begin position="372"/>
        <end position="393"/>
    </location>
</feature>
<feature type="transmembrane region" description="Helical" evidence="7">
    <location>
        <begin position="328"/>
        <end position="352"/>
    </location>
</feature>
<accession>A0A7V2F7R0</accession>
<dbReference type="InterPro" id="IPR025857">
    <property type="entry name" value="MacB_PCD"/>
</dbReference>
<evidence type="ECO:0000256" key="5">
    <source>
        <dbReference type="ARBA" id="ARBA00023136"/>
    </source>
</evidence>
<sequence>MEWREAFRMAWMALQANKLRSSLTLLGMVVGIFAIISSVTAVQVIDVYFRESMTFLGVSTFTITRYPAIEINGGQQEYRRPITYAQVEQLRRTLTLPVYLSVLEGFAMGSLQYESQKTEPGVILIGTDEHFLENYGYELDIGRFFTAQEVHYGRMVTVLGSVVAEELFPNISPVGKVVRFQGQPYEVIGVLKEKGSFLGFSQDRRIFIPITTAFAQYGRPDRDLGSVSVRVARPELLGAAMEETISRLRIIRKVPPHKPNDFEVSTNDSMRGVFDRFTRLLSMAGAGIGFIALLTAGIGIMNIMLVSVAERTREIGIRKAVGARRRDILGQFLLEAFFLCQLGGLVGILLGVLTGNLVALRFDISAVFPWEWALMGVLLVTLVAVVFGSYPAYRAARLHPIEALRYE</sequence>
<keyword evidence="2" id="KW-1003">Cell membrane</keyword>
<evidence type="ECO:0000259" key="9">
    <source>
        <dbReference type="Pfam" id="PF12704"/>
    </source>
</evidence>
<comment type="similarity">
    <text evidence="6">Belongs to the ABC-4 integral membrane protein family.</text>
</comment>
<keyword evidence="4 7" id="KW-1133">Transmembrane helix</keyword>
<feature type="domain" description="ABC3 transporter permease C-terminal" evidence="8">
    <location>
        <begin position="288"/>
        <end position="400"/>
    </location>
</feature>
<reference evidence="10" key="1">
    <citation type="journal article" date="2020" name="mSystems">
        <title>Genome- and Community-Level Interaction Insights into Carbon Utilization and Element Cycling Functions of Hydrothermarchaeota in Hydrothermal Sediment.</title>
        <authorList>
            <person name="Zhou Z."/>
            <person name="Liu Y."/>
            <person name="Xu W."/>
            <person name="Pan J."/>
            <person name="Luo Z.H."/>
            <person name="Li M."/>
        </authorList>
    </citation>
    <scope>NUCLEOTIDE SEQUENCE [LARGE SCALE GENOMIC DNA]</scope>
    <source>
        <strain evidence="10">SpSt-143</strain>
    </source>
</reference>
<name>A0A7V2F7R0_RHOMR</name>
<dbReference type="InterPro" id="IPR050250">
    <property type="entry name" value="Macrolide_Exporter_MacB"/>
</dbReference>
<evidence type="ECO:0000256" key="4">
    <source>
        <dbReference type="ARBA" id="ARBA00022989"/>
    </source>
</evidence>
<evidence type="ECO:0000256" key="3">
    <source>
        <dbReference type="ARBA" id="ARBA00022692"/>
    </source>
</evidence>
<dbReference type="GO" id="GO:0022857">
    <property type="term" value="F:transmembrane transporter activity"/>
    <property type="evidence" value="ECO:0007669"/>
    <property type="project" value="TreeGrafter"/>
</dbReference>
<dbReference type="PANTHER" id="PTHR30572:SF4">
    <property type="entry name" value="ABC TRANSPORTER PERMEASE YTRF"/>
    <property type="match status" value="1"/>
</dbReference>
<dbReference type="EMBL" id="DSGB01000006">
    <property type="protein sequence ID" value="HER97178.1"/>
    <property type="molecule type" value="Genomic_DNA"/>
</dbReference>
<feature type="domain" description="MacB-like periplasmic core" evidence="9">
    <location>
        <begin position="21"/>
        <end position="243"/>
    </location>
</feature>
<evidence type="ECO:0000313" key="10">
    <source>
        <dbReference type="EMBL" id="HER97178.1"/>
    </source>
</evidence>
<organism evidence="10">
    <name type="scientific">Rhodothermus marinus</name>
    <name type="common">Rhodothermus obamensis</name>
    <dbReference type="NCBI Taxonomy" id="29549"/>
    <lineage>
        <taxon>Bacteria</taxon>
        <taxon>Pseudomonadati</taxon>
        <taxon>Rhodothermota</taxon>
        <taxon>Rhodothermia</taxon>
        <taxon>Rhodothermales</taxon>
        <taxon>Rhodothermaceae</taxon>
        <taxon>Rhodothermus</taxon>
    </lineage>
</organism>
<evidence type="ECO:0000259" key="8">
    <source>
        <dbReference type="Pfam" id="PF02687"/>
    </source>
</evidence>
<protein>
    <submittedName>
        <fullName evidence="10">FtsX-like permease family protein</fullName>
    </submittedName>
</protein>
<dbReference type="PANTHER" id="PTHR30572">
    <property type="entry name" value="MEMBRANE COMPONENT OF TRANSPORTER-RELATED"/>
    <property type="match status" value="1"/>
</dbReference>
<dbReference type="InterPro" id="IPR003838">
    <property type="entry name" value="ABC3_permease_C"/>
</dbReference>
<evidence type="ECO:0000256" key="7">
    <source>
        <dbReference type="SAM" id="Phobius"/>
    </source>
</evidence>
<proteinExistence type="inferred from homology"/>
<comment type="caution">
    <text evidence="10">The sequence shown here is derived from an EMBL/GenBank/DDBJ whole genome shotgun (WGS) entry which is preliminary data.</text>
</comment>
<evidence type="ECO:0000256" key="2">
    <source>
        <dbReference type="ARBA" id="ARBA00022475"/>
    </source>
</evidence>
<evidence type="ECO:0000256" key="6">
    <source>
        <dbReference type="ARBA" id="ARBA00038076"/>
    </source>
</evidence>
<keyword evidence="5 7" id="KW-0472">Membrane</keyword>
<dbReference type="Pfam" id="PF02687">
    <property type="entry name" value="FtsX"/>
    <property type="match status" value="1"/>
</dbReference>
<dbReference type="GO" id="GO:0005886">
    <property type="term" value="C:plasma membrane"/>
    <property type="evidence" value="ECO:0007669"/>
    <property type="project" value="UniProtKB-SubCell"/>
</dbReference>
<keyword evidence="3 7" id="KW-0812">Transmembrane</keyword>
<evidence type="ECO:0000256" key="1">
    <source>
        <dbReference type="ARBA" id="ARBA00004651"/>
    </source>
</evidence>
<gene>
    <name evidence="10" type="ORF">ENO59_11860</name>
</gene>